<evidence type="ECO:0000256" key="1">
    <source>
        <dbReference type="SAM" id="SignalP"/>
    </source>
</evidence>
<sequence length="411" mass="43965">MSRLLSLAAAVGFAARGVLADCQSYGMDFQNDGDYFQNATSSDPFTFAQQFSGCEADESFNLLVDPNGDQTECSKTPLQPDDTTQTSTCPNLKNQLWTGAWSIIVISNNGDDGAPIAFQRDFQLEVGTPSTAIVTPTVTSTVWVVPTINTTTTTAITTATTLPPVTTTVPKITLQRTKTITPNPVWTTKSINLATITIPKFSVTVTKIVKTATASCHLPHRQPTPDPFLHMWPSIPKVQSIVISAASAAGVPVPTETALAGSAKFRYVRDPIASLEQTREKWLQERSERLAAAAPVVRRAPDQSVVTSTVQETSAWITTTATSTTSAVTSTVIATNTITSTVTPAPVTVMSGKTYLPPSTITLPTQTKTRTVYGISKVTTTRIQTFSVTVTTTVSPAASKTACRKQGGWYY</sequence>
<accession>A0A8H4ILS9</accession>
<evidence type="ECO:0008006" key="4">
    <source>
        <dbReference type="Google" id="ProtNLM"/>
    </source>
</evidence>
<organism evidence="2 3">
    <name type="scientific">Botryosphaeria dothidea</name>
    <dbReference type="NCBI Taxonomy" id="55169"/>
    <lineage>
        <taxon>Eukaryota</taxon>
        <taxon>Fungi</taxon>
        <taxon>Dikarya</taxon>
        <taxon>Ascomycota</taxon>
        <taxon>Pezizomycotina</taxon>
        <taxon>Dothideomycetes</taxon>
        <taxon>Dothideomycetes incertae sedis</taxon>
        <taxon>Botryosphaeriales</taxon>
        <taxon>Botryosphaeriaceae</taxon>
        <taxon>Botryosphaeria</taxon>
    </lineage>
</organism>
<evidence type="ECO:0000313" key="3">
    <source>
        <dbReference type="Proteomes" id="UP000572817"/>
    </source>
</evidence>
<dbReference type="Proteomes" id="UP000572817">
    <property type="component" value="Unassembled WGS sequence"/>
</dbReference>
<feature type="chain" id="PRO_5033988488" description="P-loop containing nucleoside triphosphate hydrolase protein" evidence="1">
    <location>
        <begin position="21"/>
        <end position="411"/>
    </location>
</feature>
<proteinExistence type="predicted"/>
<name>A0A8H4ILS9_9PEZI</name>
<dbReference type="EMBL" id="WWBZ02000062">
    <property type="protein sequence ID" value="KAF4303466.1"/>
    <property type="molecule type" value="Genomic_DNA"/>
</dbReference>
<comment type="caution">
    <text evidence="2">The sequence shown here is derived from an EMBL/GenBank/DDBJ whole genome shotgun (WGS) entry which is preliminary data.</text>
</comment>
<dbReference type="AlphaFoldDB" id="A0A8H4ILS9"/>
<gene>
    <name evidence="2" type="ORF">GTA08_BOTSDO09460</name>
</gene>
<protein>
    <recommendedName>
        <fullName evidence="4">P-loop containing nucleoside triphosphate hydrolase protein</fullName>
    </recommendedName>
</protein>
<evidence type="ECO:0000313" key="2">
    <source>
        <dbReference type="EMBL" id="KAF4303466.1"/>
    </source>
</evidence>
<feature type="signal peptide" evidence="1">
    <location>
        <begin position="1"/>
        <end position="20"/>
    </location>
</feature>
<keyword evidence="1" id="KW-0732">Signal</keyword>
<reference evidence="2" key="1">
    <citation type="submission" date="2020-04" db="EMBL/GenBank/DDBJ databases">
        <title>Genome Assembly and Annotation of Botryosphaeria dothidea sdau 11-99, a Latent Pathogen of Apple Fruit Ring Rot in China.</title>
        <authorList>
            <person name="Yu C."/>
            <person name="Diao Y."/>
            <person name="Lu Q."/>
            <person name="Zhao J."/>
            <person name="Cui S."/>
            <person name="Peng C."/>
            <person name="He B."/>
            <person name="Liu H."/>
        </authorList>
    </citation>
    <scope>NUCLEOTIDE SEQUENCE [LARGE SCALE GENOMIC DNA]</scope>
    <source>
        <strain evidence="2">Sdau11-99</strain>
    </source>
</reference>
<keyword evidence="3" id="KW-1185">Reference proteome</keyword>
<dbReference type="OrthoDB" id="3937708at2759"/>